<dbReference type="GO" id="GO:0044038">
    <property type="term" value="P:cell wall macromolecule biosynthetic process"/>
    <property type="evidence" value="ECO:0007669"/>
    <property type="project" value="TreeGrafter"/>
</dbReference>
<sequence length="362" mass="39582">MTNLWPILGLAGVATTLISLLLTPLIRQLAWRYQIVDQPLARRVNTEPIPRLGGVAVVVSFWLLILALSLLMPEWLNFTTERRFGFDANLFGLALGTLVIVTTGVLDDLYSLKPWQKLLAQFIAAAILPLCGVRIGWLAHPLGGPDIQLMPWLDAGLIIAWLVLLINVTNWLDGLDGLVTGIGIIALACLGILASGEAVGQLLTTSLLAWGLAASLLGFLPWNLYPAKIFLGDTGSMFIGYLIGALAIFTGGKLATASLIMAIPILDALFVIVRRLIEKRSPWLGDRGHLHHRLYDLGLTQRQTVSLYWLIALLLGIAALANRTLGKTQLLLATVLLFSMLWLGLRLTEIRRSKLLAELQLD</sequence>
<keyword evidence="3 9" id="KW-0808">Transferase</keyword>
<feature type="transmembrane region" description="Helical" evidence="8">
    <location>
        <begin position="149"/>
        <end position="168"/>
    </location>
</feature>
<keyword evidence="7" id="KW-0460">Magnesium</keyword>
<feature type="transmembrane region" description="Helical" evidence="8">
    <location>
        <begin position="84"/>
        <end position="106"/>
    </location>
</feature>
<organism evidence="9 10">
    <name type="scientific">Candidatus Berkelbacteria bacterium Gr01-1014_85</name>
    <dbReference type="NCBI Taxonomy" id="2017150"/>
    <lineage>
        <taxon>Bacteria</taxon>
        <taxon>Candidatus Berkelbacteria</taxon>
    </lineage>
</organism>
<keyword evidence="7" id="KW-0479">Metal-binding</keyword>
<feature type="transmembrane region" description="Helical" evidence="8">
    <location>
        <begin position="118"/>
        <end position="137"/>
    </location>
</feature>
<keyword evidence="5 8" id="KW-1133">Transmembrane helix</keyword>
<dbReference type="PANTHER" id="PTHR22926:SF3">
    <property type="entry name" value="UNDECAPRENYL-PHOSPHATE ALPHA-N-ACETYLGLUCOSAMINYL 1-PHOSPHATE TRANSFERASE"/>
    <property type="match status" value="1"/>
</dbReference>
<dbReference type="CDD" id="cd06853">
    <property type="entry name" value="GT_WecA_like"/>
    <property type="match status" value="1"/>
</dbReference>
<dbReference type="EMBL" id="VMFD01000070">
    <property type="protein sequence ID" value="TSC65025.1"/>
    <property type="molecule type" value="Genomic_DNA"/>
</dbReference>
<accession>A0A554J9I7</accession>
<name>A0A554J9I7_9BACT</name>
<feature type="transmembrane region" description="Helical" evidence="8">
    <location>
        <begin position="305"/>
        <end position="322"/>
    </location>
</feature>
<comment type="caution">
    <text evidence="9">The sequence shown here is derived from an EMBL/GenBank/DDBJ whole genome shotgun (WGS) entry which is preliminary data.</text>
</comment>
<evidence type="ECO:0000256" key="5">
    <source>
        <dbReference type="ARBA" id="ARBA00022989"/>
    </source>
</evidence>
<protein>
    <submittedName>
        <fullName evidence="9">UDP-N-acetylglucosamine:undecaprenyl-P N-acetylglucosaminyl 1-P transferase</fullName>
    </submittedName>
</protein>
<evidence type="ECO:0000256" key="3">
    <source>
        <dbReference type="ARBA" id="ARBA00022679"/>
    </source>
</evidence>
<evidence type="ECO:0000256" key="1">
    <source>
        <dbReference type="ARBA" id="ARBA00004651"/>
    </source>
</evidence>
<evidence type="ECO:0000256" key="2">
    <source>
        <dbReference type="ARBA" id="ARBA00022475"/>
    </source>
</evidence>
<keyword evidence="2" id="KW-1003">Cell membrane</keyword>
<comment type="cofactor">
    <cofactor evidence="7">
        <name>Mg(2+)</name>
        <dbReference type="ChEBI" id="CHEBI:18420"/>
    </cofactor>
</comment>
<dbReference type="GO" id="GO:0016780">
    <property type="term" value="F:phosphotransferase activity, for other substituted phosphate groups"/>
    <property type="evidence" value="ECO:0007669"/>
    <property type="project" value="InterPro"/>
</dbReference>
<evidence type="ECO:0000256" key="6">
    <source>
        <dbReference type="ARBA" id="ARBA00023136"/>
    </source>
</evidence>
<proteinExistence type="predicted"/>
<feature type="binding site" evidence="7">
    <location>
        <position position="233"/>
    </location>
    <ligand>
        <name>Mg(2+)</name>
        <dbReference type="ChEBI" id="CHEBI:18420"/>
    </ligand>
</feature>
<dbReference type="PANTHER" id="PTHR22926">
    <property type="entry name" value="PHOSPHO-N-ACETYLMURAMOYL-PENTAPEPTIDE-TRANSFERASE"/>
    <property type="match status" value="1"/>
</dbReference>
<evidence type="ECO:0000256" key="4">
    <source>
        <dbReference type="ARBA" id="ARBA00022692"/>
    </source>
</evidence>
<dbReference type="Proteomes" id="UP000316253">
    <property type="component" value="Unassembled WGS sequence"/>
</dbReference>
<dbReference type="AlphaFoldDB" id="A0A554J9I7"/>
<dbReference type="GO" id="GO:0009103">
    <property type="term" value="P:lipopolysaccharide biosynthetic process"/>
    <property type="evidence" value="ECO:0007669"/>
    <property type="project" value="TreeGrafter"/>
</dbReference>
<feature type="transmembrane region" description="Helical" evidence="8">
    <location>
        <begin position="6"/>
        <end position="26"/>
    </location>
</feature>
<dbReference type="InterPro" id="IPR000715">
    <property type="entry name" value="Glycosyl_transferase_4"/>
</dbReference>
<feature type="transmembrane region" description="Helical" evidence="8">
    <location>
        <begin position="229"/>
        <end position="249"/>
    </location>
</feature>
<dbReference type="GO" id="GO:0046872">
    <property type="term" value="F:metal ion binding"/>
    <property type="evidence" value="ECO:0007669"/>
    <property type="project" value="UniProtKB-KW"/>
</dbReference>
<feature type="transmembrane region" description="Helical" evidence="8">
    <location>
        <begin position="175"/>
        <end position="196"/>
    </location>
</feature>
<reference evidence="9 10" key="1">
    <citation type="submission" date="2017-08" db="EMBL/GenBank/DDBJ databases">
        <title>Mechanisms for carbon and nitrogen cycling indicate functional differentiation within the Candidate Phyla Radiation.</title>
        <authorList>
            <person name="Danczak R.E."/>
            <person name="Johnston M.D."/>
            <person name="Kenah C."/>
            <person name="Slattery M."/>
            <person name="Wrighton K.C."/>
            <person name="Wilkins M.J."/>
        </authorList>
    </citation>
    <scope>NUCLEOTIDE SEQUENCE [LARGE SCALE GENOMIC DNA]</scope>
    <source>
        <strain evidence="9">Gr01-1014_85</strain>
    </source>
</reference>
<feature type="transmembrane region" description="Helical" evidence="8">
    <location>
        <begin position="202"/>
        <end position="222"/>
    </location>
</feature>
<feature type="transmembrane region" description="Helical" evidence="8">
    <location>
        <begin position="328"/>
        <end position="345"/>
    </location>
</feature>
<evidence type="ECO:0000256" key="8">
    <source>
        <dbReference type="SAM" id="Phobius"/>
    </source>
</evidence>
<dbReference type="GO" id="GO:0005886">
    <property type="term" value="C:plasma membrane"/>
    <property type="evidence" value="ECO:0007669"/>
    <property type="project" value="UniProtKB-SubCell"/>
</dbReference>
<dbReference type="GO" id="GO:0071555">
    <property type="term" value="P:cell wall organization"/>
    <property type="evidence" value="ECO:0007669"/>
    <property type="project" value="TreeGrafter"/>
</dbReference>
<feature type="transmembrane region" description="Helical" evidence="8">
    <location>
        <begin position="52"/>
        <end position="72"/>
    </location>
</feature>
<gene>
    <name evidence="9" type="ORF">CEO22_629</name>
</gene>
<evidence type="ECO:0000313" key="10">
    <source>
        <dbReference type="Proteomes" id="UP000316253"/>
    </source>
</evidence>
<evidence type="ECO:0000313" key="9">
    <source>
        <dbReference type="EMBL" id="TSC65025.1"/>
    </source>
</evidence>
<comment type="subcellular location">
    <subcellularLocation>
        <location evidence="1">Cell membrane</location>
        <topology evidence="1">Multi-pass membrane protein</topology>
    </subcellularLocation>
</comment>
<feature type="binding site" evidence="7">
    <location>
        <position position="170"/>
    </location>
    <ligand>
        <name>Mg(2+)</name>
        <dbReference type="ChEBI" id="CHEBI:18420"/>
    </ligand>
</feature>
<feature type="transmembrane region" description="Helical" evidence="8">
    <location>
        <begin position="255"/>
        <end position="277"/>
    </location>
</feature>
<keyword evidence="6 8" id="KW-0472">Membrane</keyword>
<keyword evidence="4 8" id="KW-0812">Transmembrane</keyword>
<dbReference type="Pfam" id="PF00953">
    <property type="entry name" value="Glycos_transf_4"/>
    <property type="match status" value="1"/>
</dbReference>
<evidence type="ECO:0000256" key="7">
    <source>
        <dbReference type="PIRSR" id="PIRSR600715-1"/>
    </source>
</evidence>